<dbReference type="InterPro" id="IPR019734">
    <property type="entry name" value="TPR_rpt"/>
</dbReference>
<keyword evidence="2" id="KW-1185">Reference proteome</keyword>
<organism evidence="1 2">
    <name type="scientific">Paenibacillus cellulosilyticus</name>
    <dbReference type="NCBI Taxonomy" id="375489"/>
    <lineage>
        <taxon>Bacteria</taxon>
        <taxon>Bacillati</taxon>
        <taxon>Bacillota</taxon>
        <taxon>Bacilli</taxon>
        <taxon>Bacillales</taxon>
        <taxon>Paenibacillaceae</taxon>
        <taxon>Paenibacillus</taxon>
    </lineage>
</organism>
<dbReference type="Proteomes" id="UP000246635">
    <property type="component" value="Unassembled WGS sequence"/>
</dbReference>
<dbReference type="AlphaFoldDB" id="A0A2V2YT04"/>
<dbReference type="InterPro" id="IPR011990">
    <property type="entry name" value="TPR-like_helical_dom_sf"/>
</dbReference>
<sequence>MSLPEHPETLSHNYATAILALCDITAAHHLKGETEEAHRIARVCLQLSETNEVRPLDRLKSYLQYARVLVEDYLLTNEHSEFMFSILQQAKELAESESELHSLADTLSLLGQGRYFEMLNKGQSLEASESLAIILGLQHKALKIREDIQDTRGISESRFYIGQIYERLQDLDQALEQHAASLKVAELHGHRYERTEPLRHLAVVSISNGDLDQALVYALQALSNREECGLKSYLPLDHRLVCDIYLKKGNVETAFHHAREAVSISEQLGSKGALASALLGVGDVCLARKEENEARVYYERSLALAQQLHHAMFTALANGRIKRLTMH</sequence>
<dbReference type="SMART" id="SM00028">
    <property type="entry name" value="TPR"/>
    <property type="match status" value="3"/>
</dbReference>
<name>A0A2V2YT04_9BACL</name>
<dbReference type="EMBL" id="QGTQ01000009">
    <property type="protein sequence ID" value="PWW02447.1"/>
    <property type="molecule type" value="Genomic_DNA"/>
</dbReference>
<evidence type="ECO:0000313" key="2">
    <source>
        <dbReference type="Proteomes" id="UP000246635"/>
    </source>
</evidence>
<protein>
    <submittedName>
        <fullName evidence="1">Tetratricopeptide repeat protein</fullName>
    </submittedName>
</protein>
<proteinExistence type="predicted"/>
<reference evidence="1 2" key="1">
    <citation type="submission" date="2018-05" db="EMBL/GenBank/DDBJ databases">
        <title>Genomic Encyclopedia of Type Strains, Phase III (KMG-III): the genomes of soil and plant-associated and newly described type strains.</title>
        <authorList>
            <person name="Whitman W."/>
        </authorList>
    </citation>
    <scope>NUCLEOTIDE SEQUENCE [LARGE SCALE GENOMIC DNA]</scope>
    <source>
        <strain evidence="1 2">CECT 5696</strain>
    </source>
</reference>
<dbReference type="SUPFAM" id="SSF48452">
    <property type="entry name" value="TPR-like"/>
    <property type="match status" value="1"/>
</dbReference>
<dbReference type="Pfam" id="PF13424">
    <property type="entry name" value="TPR_12"/>
    <property type="match status" value="1"/>
</dbReference>
<accession>A0A2V2YT04</accession>
<dbReference type="RefSeq" id="WP_174812811.1">
    <property type="nucleotide sequence ID" value="NZ_CP054613.1"/>
</dbReference>
<comment type="caution">
    <text evidence="1">The sequence shown here is derived from an EMBL/GenBank/DDBJ whole genome shotgun (WGS) entry which is preliminary data.</text>
</comment>
<evidence type="ECO:0000313" key="1">
    <source>
        <dbReference type="EMBL" id="PWW02447.1"/>
    </source>
</evidence>
<dbReference type="PANTHER" id="PTHR10098">
    <property type="entry name" value="RAPSYN-RELATED"/>
    <property type="match status" value="1"/>
</dbReference>
<gene>
    <name evidence="1" type="ORF">DFQ01_10972</name>
</gene>
<dbReference type="Gene3D" id="1.25.40.10">
    <property type="entry name" value="Tetratricopeptide repeat domain"/>
    <property type="match status" value="1"/>
</dbReference>